<evidence type="ECO:0000313" key="1">
    <source>
        <dbReference type="EMBL" id="GBM85896.1"/>
    </source>
</evidence>
<organism evidence="1 2">
    <name type="scientific">Araneus ventricosus</name>
    <name type="common">Orbweaver spider</name>
    <name type="synonym">Epeira ventricosa</name>
    <dbReference type="NCBI Taxonomy" id="182803"/>
    <lineage>
        <taxon>Eukaryota</taxon>
        <taxon>Metazoa</taxon>
        <taxon>Ecdysozoa</taxon>
        <taxon>Arthropoda</taxon>
        <taxon>Chelicerata</taxon>
        <taxon>Arachnida</taxon>
        <taxon>Araneae</taxon>
        <taxon>Araneomorphae</taxon>
        <taxon>Entelegynae</taxon>
        <taxon>Araneoidea</taxon>
        <taxon>Araneidae</taxon>
        <taxon>Araneus</taxon>
    </lineage>
</organism>
<sequence>MDKNKIRREIQNVRAELCRKSDEFPLQGVYLDGRKDDTLVVDLAHSKSRVKKSKSSLIQEPGSVYIGHVTLTSGSSEDIVTSIISYLSGRGISIKKLVVIRCNGTADNTGWKNGLIRRIEIHLWKSLQWVVCLLYFNELPFRYLFQYLDGKSLRGSIGEKLSGCGKHPVIGFKSTDCQIPTIDRSILRKDQQYLLYISMEIKSGNCKEDLAVRDPGPLSQQQQIEPSDCT</sequence>
<dbReference type="EMBL" id="BGPR01003270">
    <property type="protein sequence ID" value="GBM85896.1"/>
    <property type="molecule type" value="Genomic_DNA"/>
</dbReference>
<gene>
    <name evidence="1" type="ORF">AVEN_144323_1</name>
</gene>
<reference evidence="1 2" key="1">
    <citation type="journal article" date="2019" name="Sci. Rep.">
        <title>Orb-weaving spider Araneus ventricosus genome elucidates the spidroin gene catalogue.</title>
        <authorList>
            <person name="Kono N."/>
            <person name="Nakamura H."/>
            <person name="Ohtoshi R."/>
            <person name="Moran D.A.P."/>
            <person name="Shinohara A."/>
            <person name="Yoshida Y."/>
            <person name="Fujiwara M."/>
            <person name="Mori M."/>
            <person name="Tomita M."/>
            <person name="Arakawa K."/>
        </authorList>
    </citation>
    <scope>NUCLEOTIDE SEQUENCE [LARGE SCALE GENOMIC DNA]</scope>
</reference>
<evidence type="ECO:0000313" key="2">
    <source>
        <dbReference type="Proteomes" id="UP000499080"/>
    </source>
</evidence>
<comment type="caution">
    <text evidence="1">The sequence shown here is derived from an EMBL/GenBank/DDBJ whole genome shotgun (WGS) entry which is preliminary data.</text>
</comment>
<dbReference type="AlphaFoldDB" id="A0A4Y2J9L1"/>
<protein>
    <recommendedName>
        <fullName evidence="3">DUF4371 domain-containing protein</fullName>
    </recommendedName>
</protein>
<keyword evidence="2" id="KW-1185">Reference proteome</keyword>
<name>A0A4Y2J9L1_ARAVE</name>
<evidence type="ECO:0008006" key="3">
    <source>
        <dbReference type="Google" id="ProtNLM"/>
    </source>
</evidence>
<accession>A0A4Y2J9L1</accession>
<dbReference type="Proteomes" id="UP000499080">
    <property type="component" value="Unassembled WGS sequence"/>
</dbReference>
<proteinExistence type="predicted"/>
<dbReference type="OrthoDB" id="6766867at2759"/>